<sequence length="251" mass="27319">MMLKNELCCSSINEKALKRMASVSRNILTSTMKAFAFPENIPVPFPETNEPAGNAGYQYQYTPEQPNSRPFKAPEDYTPVDFKYQYVSQPGDSFKYNYKPAPGEFDFTYVPGPNMMNLSPEKMRPNRPVVRDVAALLSTVNSDDIKAITGELGFGQDFDLSVASTIGDIIENGGKTGAKIASNIGPQPQVPVLPVAPIQPVDPLPEPIPEAVPVGTYNAAYQSGYSVPLQGAYYPGYPLAAAQAPLVYYGY</sequence>
<gene>
    <name evidence="1" type="ORF">TCAL_16417</name>
</gene>
<name>A0A553P056_TIGCA</name>
<dbReference type="Proteomes" id="UP000318571">
    <property type="component" value="Chromosome 9"/>
</dbReference>
<evidence type="ECO:0000313" key="1">
    <source>
        <dbReference type="EMBL" id="TRY71063.1"/>
    </source>
</evidence>
<comment type="caution">
    <text evidence="1">The sequence shown here is derived from an EMBL/GenBank/DDBJ whole genome shotgun (WGS) entry which is preliminary data.</text>
</comment>
<accession>A0A553P056</accession>
<protein>
    <submittedName>
        <fullName evidence="1">Uncharacterized protein</fullName>
    </submittedName>
</protein>
<organism evidence="1 2">
    <name type="scientific">Tigriopus californicus</name>
    <name type="common">Marine copepod</name>
    <dbReference type="NCBI Taxonomy" id="6832"/>
    <lineage>
        <taxon>Eukaryota</taxon>
        <taxon>Metazoa</taxon>
        <taxon>Ecdysozoa</taxon>
        <taxon>Arthropoda</taxon>
        <taxon>Crustacea</taxon>
        <taxon>Multicrustacea</taxon>
        <taxon>Hexanauplia</taxon>
        <taxon>Copepoda</taxon>
        <taxon>Harpacticoida</taxon>
        <taxon>Harpacticidae</taxon>
        <taxon>Tigriopus</taxon>
    </lineage>
</organism>
<evidence type="ECO:0000313" key="2">
    <source>
        <dbReference type="Proteomes" id="UP000318571"/>
    </source>
</evidence>
<proteinExistence type="predicted"/>
<reference evidence="1 2" key="1">
    <citation type="journal article" date="2018" name="Nat. Ecol. Evol.">
        <title>Genomic signatures of mitonuclear coevolution across populations of Tigriopus californicus.</title>
        <authorList>
            <person name="Barreto F.S."/>
            <person name="Watson E.T."/>
            <person name="Lima T.G."/>
            <person name="Willett C.S."/>
            <person name="Edmands S."/>
            <person name="Li W."/>
            <person name="Burton R.S."/>
        </authorList>
    </citation>
    <scope>NUCLEOTIDE SEQUENCE [LARGE SCALE GENOMIC DNA]</scope>
    <source>
        <strain evidence="1 2">San Diego</strain>
    </source>
</reference>
<dbReference type="AlphaFoldDB" id="A0A553P056"/>
<dbReference type="EMBL" id="VCGU01000009">
    <property type="protein sequence ID" value="TRY71063.1"/>
    <property type="molecule type" value="Genomic_DNA"/>
</dbReference>
<keyword evidence="2" id="KW-1185">Reference proteome</keyword>